<dbReference type="AlphaFoldDB" id="A0A401FYP0"/>
<keyword evidence="1" id="KW-1133">Transmembrane helix</keyword>
<keyword evidence="1" id="KW-0472">Membrane</keyword>
<gene>
    <name evidence="2" type="ORF">DENIS_3038</name>
</gene>
<reference evidence="3" key="1">
    <citation type="submission" date="2017-11" db="EMBL/GenBank/DDBJ databases">
        <authorList>
            <person name="Watanabe M."/>
            <person name="Kojima H."/>
        </authorList>
    </citation>
    <scope>NUCLEOTIDE SEQUENCE [LARGE SCALE GENOMIC DNA]</scope>
    <source>
        <strain evidence="3">Tokyo 01</strain>
    </source>
</reference>
<protein>
    <submittedName>
        <fullName evidence="2">Uncharacterized protein</fullName>
    </submittedName>
</protein>
<sequence>MYRKKMSDFPGDVRARIMYIAKVWPSFRLPGNLRSDSYNGRRIDAKKFIAVFCLIAGAAGMHLTGINDKNIILRDCHNFIRIFNNPFALFDNAYNIRFVYMGANFI</sequence>
<evidence type="ECO:0000313" key="3">
    <source>
        <dbReference type="Proteomes" id="UP000288096"/>
    </source>
</evidence>
<evidence type="ECO:0000256" key="1">
    <source>
        <dbReference type="SAM" id="Phobius"/>
    </source>
</evidence>
<reference evidence="3" key="2">
    <citation type="submission" date="2019-01" db="EMBL/GenBank/DDBJ databases">
        <title>Genome sequence of Desulfonema ishimotonii strain Tokyo 01.</title>
        <authorList>
            <person name="Fukui M."/>
        </authorList>
    </citation>
    <scope>NUCLEOTIDE SEQUENCE [LARGE SCALE GENOMIC DNA]</scope>
    <source>
        <strain evidence="3">Tokyo 01</strain>
    </source>
</reference>
<name>A0A401FYP0_9BACT</name>
<dbReference type="Proteomes" id="UP000288096">
    <property type="component" value="Unassembled WGS sequence"/>
</dbReference>
<feature type="transmembrane region" description="Helical" evidence="1">
    <location>
        <begin position="48"/>
        <end position="66"/>
    </location>
</feature>
<keyword evidence="3" id="KW-1185">Reference proteome</keyword>
<comment type="caution">
    <text evidence="2">The sequence shown here is derived from an EMBL/GenBank/DDBJ whole genome shotgun (WGS) entry which is preliminary data.</text>
</comment>
<accession>A0A401FYP0</accession>
<dbReference type="EMBL" id="BEXT01000001">
    <property type="protein sequence ID" value="GBC62075.1"/>
    <property type="molecule type" value="Genomic_DNA"/>
</dbReference>
<keyword evidence="1" id="KW-0812">Transmembrane</keyword>
<proteinExistence type="predicted"/>
<organism evidence="2 3">
    <name type="scientific">Desulfonema ishimotonii</name>
    <dbReference type="NCBI Taxonomy" id="45657"/>
    <lineage>
        <taxon>Bacteria</taxon>
        <taxon>Pseudomonadati</taxon>
        <taxon>Thermodesulfobacteriota</taxon>
        <taxon>Desulfobacteria</taxon>
        <taxon>Desulfobacterales</taxon>
        <taxon>Desulfococcaceae</taxon>
        <taxon>Desulfonema</taxon>
    </lineage>
</organism>
<evidence type="ECO:0000313" key="2">
    <source>
        <dbReference type="EMBL" id="GBC62075.1"/>
    </source>
</evidence>